<reference evidence="1 2" key="1">
    <citation type="journal article" date="2020" name="Nature">
        <title>Six reference-quality genomes reveal evolution of bat adaptations.</title>
        <authorList>
            <person name="Jebb D."/>
            <person name="Huang Z."/>
            <person name="Pippel M."/>
            <person name="Hughes G.M."/>
            <person name="Lavrichenko K."/>
            <person name="Devanna P."/>
            <person name="Winkler S."/>
            <person name="Jermiin L.S."/>
            <person name="Skirmuntt E.C."/>
            <person name="Katzourakis A."/>
            <person name="Burkitt-Gray L."/>
            <person name="Ray D.A."/>
            <person name="Sullivan K.A.M."/>
            <person name="Roscito J.G."/>
            <person name="Kirilenko B.M."/>
            <person name="Davalos L.M."/>
            <person name="Corthals A.P."/>
            <person name="Power M.L."/>
            <person name="Jones G."/>
            <person name="Ransome R.D."/>
            <person name="Dechmann D.K.N."/>
            <person name="Locatelli A.G."/>
            <person name="Puechmaille S.J."/>
            <person name="Fedrigo O."/>
            <person name="Jarvis E.D."/>
            <person name="Hiller M."/>
            <person name="Vernes S.C."/>
            <person name="Myers E.W."/>
            <person name="Teeling E.C."/>
        </authorList>
    </citation>
    <scope>NUCLEOTIDE SEQUENCE [LARGE SCALE GENOMIC DNA]</scope>
    <source>
        <strain evidence="1">MMolMol1</strain>
        <tissue evidence="1">Muscle</tissue>
    </source>
</reference>
<dbReference type="InParanoid" id="A0A7J8I2D0"/>
<dbReference type="Gene3D" id="3.40.50.790">
    <property type="match status" value="1"/>
</dbReference>
<dbReference type="InterPro" id="IPR016095">
    <property type="entry name" value="Ribosomal_uL1_3-a/b-sand"/>
</dbReference>
<protein>
    <recommendedName>
        <fullName evidence="3">Ribosomal protein L10a</fullName>
    </recommendedName>
</protein>
<dbReference type="SUPFAM" id="SSF56808">
    <property type="entry name" value="Ribosomal protein L1"/>
    <property type="match status" value="1"/>
</dbReference>
<dbReference type="InterPro" id="IPR023674">
    <property type="entry name" value="Ribosomal_uL1-like"/>
</dbReference>
<proteinExistence type="predicted"/>
<dbReference type="Proteomes" id="UP000550707">
    <property type="component" value="Unassembled WGS sequence"/>
</dbReference>
<dbReference type="InterPro" id="IPR028364">
    <property type="entry name" value="Ribosomal_uL1/biogenesis"/>
</dbReference>
<keyword evidence="2" id="KW-1185">Reference proteome</keyword>
<organism evidence="1 2">
    <name type="scientific">Molossus molossus</name>
    <name type="common">Pallas' mastiff bat</name>
    <name type="synonym">Vespertilio molossus</name>
    <dbReference type="NCBI Taxonomy" id="27622"/>
    <lineage>
        <taxon>Eukaryota</taxon>
        <taxon>Metazoa</taxon>
        <taxon>Chordata</taxon>
        <taxon>Craniata</taxon>
        <taxon>Vertebrata</taxon>
        <taxon>Euteleostomi</taxon>
        <taxon>Mammalia</taxon>
        <taxon>Eutheria</taxon>
        <taxon>Laurasiatheria</taxon>
        <taxon>Chiroptera</taxon>
        <taxon>Yangochiroptera</taxon>
        <taxon>Molossidae</taxon>
        <taxon>Molossus</taxon>
    </lineage>
</organism>
<name>A0A7J8I2D0_MOLMO</name>
<dbReference type="Pfam" id="PF00687">
    <property type="entry name" value="Ribosomal_L1"/>
    <property type="match status" value="1"/>
</dbReference>
<comment type="caution">
    <text evidence="1">The sequence shown here is derived from an EMBL/GenBank/DDBJ whole genome shotgun (WGS) entry which is preliminary data.</text>
</comment>
<gene>
    <name evidence="1" type="ORF">HJG59_015800</name>
</gene>
<evidence type="ECO:0000313" key="2">
    <source>
        <dbReference type="Proteomes" id="UP000550707"/>
    </source>
</evidence>
<dbReference type="AlphaFoldDB" id="A0A7J8I2D0"/>
<evidence type="ECO:0000313" key="1">
    <source>
        <dbReference type="EMBL" id="KAF6478438.1"/>
    </source>
</evidence>
<dbReference type="EMBL" id="JACASF010000005">
    <property type="protein sequence ID" value="KAF6478438.1"/>
    <property type="molecule type" value="Genomic_DNA"/>
</dbReference>
<accession>A0A7J8I2D0</accession>
<evidence type="ECO:0008006" key="3">
    <source>
        <dbReference type="Google" id="ProtNLM"/>
    </source>
</evidence>
<sequence length="102" mass="11489">MKSCDPQKDKYFLGTVRLKSTPCPKFSIYVLGDQQHYDKARAMDIPHMDIEVPKKLSKNKELVKKLAKKYDAVLASESLIKQIPRILGPGLNEAGKFPSLPC</sequence>